<organism evidence="11 12">
    <name type="scientific">Meripilus lineatus</name>
    <dbReference type="NCBI Taxonomy" id="2056292"/>
    <lineage>
        <taxon>Eukaryota</taxon>
        <taxon>Fungi</taxon>
        <taxon>Dikarya</taxon>
        <taxon>Basidiomycota</taxon>
        <taxon>Agaricomycotina</taxon>
        <taxon>Agaricomycetes</taxon>
        <taxon>Polyporales</taxon>
        <taxon>Meripilaceae</taxon>
        <taxon>Meripilus</taxon>
    </lineage>
</organism>
<feature type="domain" description="Malic enzyme N-terminal" evidence="10">
    <location>
        <begin position="97"/>
        <end position="278"/>
    </location>
</feature>
<feature type="binding site" evidence="6">
    <location>
        <position position="433"/>
    </location>
    <ligand>
        <name>(S)-malate</name>
        <dbReference type="ChEBI" id="CHEBI:15589"/>
    </ligand>
</feature>
<evidence type="ECO:0000259" key="9">
    <source>
        <dbReference type="SMART" id="SM00919"/>
    </source>
</evidence>
<evidence type="ECO:0000256" key="2">
    <source>
        <dbReference type="ARBA" id="ARBA00008785"/>
    </source>
</evidence>
<dbReference type="GO" id="GO:0051287">
    <property type="term" value="F:NAD binding"/>
    <property type="evidence" value="ECO:0007669"/>
    <property type="project" value="InterPro"/>
</dbReference>
<evidence type="ECO:0000259" key="10">
    <source>
        <dbReference type="SMART" id="SM01274"/>
    </source>
</evidence>
<dbReference type="InterPro" id="IPR015884">
    <property type="entry name" value="Malic_enzyme_CS"/>
</dbReference>
<dbReference type="InterPro" id="IPR012301">
    <property type="entry name" value="Malic_N_dom"/>
</dbReference>
<dbReference type="CDD" id="cd05312">
    <property type="entry name" value="NAD_bind_1_malic_enz"/>
    <property type="match status" value="1"/>
</dbReference>
<accession>A0AAD5VCQ9</accession>
<comment type="cofactor">
    <cofactor evidence="7">
        <name>Mg(2+)</name>
        <dbReference type="ChEBI" id="CHEBI:18420"/>
    </cofactor>
    <cofactor evidence="7">
        <name>Mn(2+)</name>
        <dbReference type="ChEBI" id="CHEBI:29035"/>
    </cofactor>
    <text evidence="7">Divalent metal cations. Prefers magnesium or manganese.</text>
</comment>
<dbReference type="PROSITE" id="PS00331">
    <property type="entry name" value="MALIC_ENZYMES"/>
    <property type="match status" value="1"/>
</dbReference>
<protein>
    <recommendedName>
        <fullName evidence="8">Malic enzyme</fullName>
    </recommendedName>
</protein>
<gene>
    <name evidence="11" type="ORF">NLI96_g3130</name>
</gene>
<keyword evidence="3 7" id="KW-0479">Metal-binding</keyword>
<dbReference type="SMART" id="SM01274">
    <property type="entry name" value="malic"/>
    <property type="match status" value="1"/>
</dbReference>
<proteinExistence type="inferred from homology"/>
<dbReference type="SUPFAM" id="SSF51735">
    <property type="entry name" value="NAD(P)-binding Rossmann-fold domains"/>
    <property type="match status" value="1"/>
</dbReference>
<evidence type="ECO:0000256" key="5">
    <source>
        <dbReference type="PIRSR" id="PIRSR000106-1"/>
    </source>
</evidence>
<dbReference type="GO" id="GO:0005739">
    <property type="term" value="C:mitochondrion"/>
    <property type="evidence" value="ECO:0007669"/>
    <property type="project" value="TreeGrafter"/>
</dbReference>
<dbReference type="EMBL" id="JANAWD010000076">
    <property type="protein sequence ID" value="KAJ3488021.1"/>
    <property type="molecule type" value="Genomic_DNA"/>
</dbReference>
<name>A0AAD5VCQ9_9APHY</name>
<feature type="binding site" evidence="7">
    <location>
        <position position="263"/>
    </location>
    <ligand>
        <name>a divalent metal cation</name>
        <dbReference type="ChEBI" id="CHEBI:60240"/>
    </ligand>
</feature>
<dbReference type="PANTHER" id="PTHR23406">
    <property type="entry name" value="MALIC ENZYME-RELATED"/>
    <property type="match status" value="1"/>
</dbReference>
<comment type="cofactor">
    <cofactor evidence="1">
        <name>Mn(2+)</name>
        <dbReference type="ChEBI" id="CHEBI:29035"/>
    </cofactor>
</comment>
<dbReference type="GO" id="GO:0046872">
    <property type="term" value="F:metal ion binding"/>
    <property type="evidence" value="ECO:0007669"/>
    <property type="project" value="UniProtKB-KW"/>
</dbReference>
<evidence type="ECO:0000256" key="3">
    <source>
        <dbReference type="ARBA" id="ARBA00022723"/>
    </source>
</evidence>
<sequence>MTIVLTPYWANGVQKLKVIPRGESPTPPSPTTPLSRNPHIMLTVMNPVSALRPAPARLAHGLTPPALDDSVHSVRCLAQLRSKDRNIEKYIYLTQLKDAEPNMFYKLCVDNMAEITPLIYTPTVGDACLQFSHIYRRPEGLYISIKDKGKIGEVLRNWPRIDEARISVVTDGSRILGLGDLGVNGMPISIGKLSLYIAGAGIRPSSTVPICLDLGTNNQKFLEDPLYLGLRQPRVPMEEMNEFMEEFMFEMSRTFPNLLVQFEDFATDKAFAYLSAFRNRYPVFNDDIQGTGGVVLSGFMNAAKLSSIASGRPLSDHRILFLGAGSAGVGVAQQLMSFFKLQGLSQQEARERIWLVDSQGLVFDKRGKLAEHKLYFSRKDYDGPPMTDLVDIINYVKPTALLGLSTIKGAFNEPVIKTMSELNPRPIIFPLSNPVRLSECEFTEALEWSNGTAIFASGSPFPEQEFNGKMHYPGQGNNMYIFPGLGLGCILSKVKQVTDGMVEAASLGLANSLTPEEKELDLVYPKIERIRDISAEIARSVIRAAQKDGADGAPELKVMDDEALLRYIKSRMWNP</sequence>
<feature type="active site" description="Proton acceptor" evidence="5">
    <location>
        <position position="192"/>
    </location>
</feature>
<dbReference type="SUPFAM" id="SSF53223">
    <property type="entry name" value="Aminoacid dehydrogenase-like, N-terminal domain"/>
    <property type="match status" value="1"/>
</dbReference>
<dbReference type="PIRSF" id="PIRSF000106">
    <property type="entry name" value="ME"/>
    <property type="match status" value="1"/>
</dbReference>
<comment type="similarity">
    <text evidence="2 8">Belongs to the malic enzymes family.</text>
</comment>
<dbReference type="SMART" id="SM00919">
    <property type="entry name" value="Malic_M"/>
    <property type="match status" value="1"/>
</dbReference>
<dbReference type="PRINTS" id="PR00072">
    <property type="entry name" value="MALOXRDTASE"/>
</dbReference>
<feature type="active site" description="Proton donor" evidence="5">
    <location>
        <position position="120"/>
    </location>
</feature>
<comment type="caution">
    <text evidence="11">The sequence shown here is derived from an EMBL/GenBank/DDBJ whole genome shotgun (WGS) entry which is preliminary data.</text>
</comment>
<reference evidence="11" key="1">
    <citation type="submission" date="2022-07" db="EMBL/GenBank/DDBJ databases">
        <title>Genome Sequence of Physisporinus lineatus.</title>
        <authorList>
            <person name="Buettner E."/>
        </authorList>
    </citation>
    <scope>NUCLEOTIDE SEQUENCE</scope>
    <source>
        <strain evidence="11">VT162</strain>
    </source>
</reference>
<evidence type="ECO:0000256" key="7">
    <source>
        <dbReference type="PIRSR" id="PIRSR000106-3"/>
    </source>
</evidence>
<feature type="binding site" evidence="7">
    <location>
        <position position="287"/>
    </location>
    <ligand>
        <name>a divalent metal cation</name>
        <dbReference type="ChEBI" id="CHEBI:60240"/>
    </ligand>
</feature>
<dbReference type="Pfam" id="PF03949">
    <property type="entry name" value="Malic_M"/>
    <property type="match status" value="1"/>
</dbReference>
<dbReference type="PANTHER" id="PTHR23406:SF32">
    <property type="entry name" value="NADP-DEPENDENT MALIC ENZYME"/>
    <property type="match status" value="1"/>
</dbReference>
<evidence type="ECO:0000256" key="6">
    <source>
        <dbReference type="PIRSR" id="PIRSR000106-2"/>
    </source>
</evidence>
<dbReference type="AlphaFoldDB" id="A0AAD5VCQ9"/>
<evidence type="ECO:0000313" key="12">
    <source>
        <dbReference type="Proteomes" id="UP001212997"/>
    </source>
</evidence>
<dbReference type="Pfam" id="PF00390">
    <property type="entry name" value="malic"/>
    <property type="match status" value="1"/>
</dbReference>
<dbReference type="NCBIfam" id="NF010052">
    <property type="entry name" value="PRK13529.1"/>
    <property type="match status" value="1"/>
</dbReference>
<evidence type="ECO:0000256" key="4">
    <source>
        <dbReference type="ARBA" id="ARBA00023002"/>
    </source>
</evidence>
<keyword evidence="4 8" id="KW-0560">Oxidoreductase</keyword>
<evidence type="ECO:0000256" key="1">
    <source>
        <dbReference type="ARBA" id="ARBA00001936"/>
    </source>
</evidence>
<dbReference type="Proteomes" id="UP001212997">
    <property type="component" value="Unassembled WGS sequence"/>
</dbReference>
<dbReference type="InterPro" id="IPR036291">
    <property type="entry name" value="NAD(P)-bd_dom_sf"/>
</dbReference>
<evidence type="ECO:0000313" key="11">
    <source>
        <dbReference type="EMBL" id="KAJ3488021.1"/>
    </source>
</evidence>
<dbReference type="GO" id="GO:0006108">
    <property type="term" value="P:malate metabolic process"/>
    <property type="evidence" value="ECO:0007669"/>
    <property type="project" value="TreeGrafter"/>
</dbReference>
<dbReference type="InterPro" id="IPR046346">
    <property type="entry name" value="Aminoacid_DH-like_N_sf"/>
</dbReference>
<dbReference type="InterPro" id="IPR012302">
    <property type="entry name" value="Malic_NAD-bd"/>
</dbReference>
<feature type="domain" description="Malic enzyme NAD-binding" evidence="9">
    <location>
        <begin position="288"/>
        <end position="546"/>
    </location>
</feature>
<dbReference type="Gene3D" id="3.40.50.720">
    <property type="entry name" value="NAD(P)-binding Rossmann-like Domain"/>
    <property type="match status" value="1"/>
</dbReference>
<feature type="binding site" evidence="6">
    <location>
        <position position="174"/>
    </location>
    <ligand>
        <name>(S)-malate</name>
        <dbReference type="ChEBI" id="CHEBI:15589"/>
    </ligand>
</feature>
<feature type="binding site" evidence="7">
    <location>
        <position position="264"/>
    </location>
    <ligand>
        <name>a divalent metal cation</name>
        <dbReference type="ChEBI" id="CHEBI:60240"/>
    </ligand>
</feature>
<feature type="binding site" evidence="6">
    <location>
        <position position="477"/>
    </location>
    <ligand>
        <name>(S)-malate</name>
        <dbReference type="ChEBI" id="CHEBI:15589"/>
    </ligand>
</feature>
<dbReference type="GO" id="GO:0004471">
    <property type="term" value="F:malate dehydrogenase (decarboxylating) (NAD+) activity"/>
    <property type="evidence" value="ECO:0007669"/>
    <property type="project" value="TreeGrafter"/>
</dbReference>
<keyword evidence="12" id="KW-1185">Reference proteome</keyword>
<dbReference type="FunFam" id="3.40.50.720:FF:000182">
    <property type="entry name" value="NAD-dependent malic enzyme"/>
    <property type="match status" value="1"/>
</dbReference>
<evidence type="ECO:0000256" key="8">
    <source>
        <dbReference type="RuleBase" id="RU003426"/>
    </source>
</evidence>
<dbReference type="InterPro" id="IPR037062">
    <property type="entry name" value="Malic_N_dom_sf"/>
</dbReference>
<dbReference type="Gene3D" id="3.40.50.10380">
    <property type="entry name" value="Malic enzyme, N-terminal domain"/>
    <property type="match status" value="1"/>
</dbReference>
<dbReference type="InterPro" id="IPR001891">
    <property type="entry name" value="Malic_OxRdtase"/>
</dbReference>